<evidence type="ECO:0000256" key="1">
    <source>
        <dbReference type="ARBA" id="ARBA00001954"/>
    </source>
</evidence>
<keyword evidence="5" id="KW-0223">Dioxygenase</keyword>
<dbReference type="SUPFAM" id="SSF54593">
    <property type="entry name" value="Glyoxalase/Bleomycin resistance protein/Dihydroxybiphenyl dioxygenase"/>
    <property type="match status" value="1"/>
</dbReference>
<evidence type="ECO:0000256" key="6">
    <source>
        <dbReference type="ARBA" id="ARBA00023002"/>
    </source>
</evidence>
<evidence type="ECO:0000256" key="3">
    <source>
        <dbReference type="ARBA" id="ARBA00022723"/>
    </source>
</evidence>
<evidence type="ECO:0000313" key="9">
    <source>
        <dbReference type="EMBL" id="CAB4703104.1"/>
    </source>
</evidence>
<dbReference type="Gene3D" id="3.10.180.10">
    <property type="entry name" value="2,3-Dihydroxybiphenyl 1,2-Dioxygenase, domain 1"/>
    <property type="match status" value="1"/>
</dbReference>
<dbReference type="AlphaFoldDB" id="A0A6J6Q520"/>
<evidence type="ECO:0000256" key="2">
    <source>
        <dbReference type="ARBA" id="ARBA00008784"/>
    </source>
</evidence>
<keyword evidence="6" id="KW-0560">Oxidoreductase</keyword>
<keyword evidence="3" id="KW-0479">Metal-binding</keyword>
<comment type="similarity">
    <text evidence="2">Belongs to the extradiol ring-cleavage dioxygenase family.</text>
</comment>
<evidence type="ECO:0000256" key="4">
    <source>
        <dbReference type="ARBA" id="ARBA00022797"/>
    </source>
</evidence>
<dbReference type="PROSITE" id="PS00082">
    <property type="entry name" value="EXTRADIOL_DIOXYGENAS"/>
    <property type="match status" value="1"/>
</dbReference>
<evidence type="ECO:0000259" key="8">
    <source>
        <dbReference type="PROSITE" id="PS51819"/>
    </source>
</evidence>
<evidence type="ECO:0000256" key="7">
    <source>
        <dbReference type="ARBA" id="ARBA00023004"/>
    </source>
</evidence>
<proteinExistence type="inferred from homology"/>
<dbReference type="InterPro" id="IPR037523">
    <property type="entry name" value="VOC_core"/>
</dbReference>
<organism evidence="9">
    <name type="scientific">freshwater metagenome</name>
    <dbReference type="NCBI Taxonomy" id="449393"/>
    <lineage>
        <taxon>unclassified sequences</taxon>
        <taxon>metagenomes</taxon>
        <taxon>ecological metagenomes</taxon>
    </lineage>
</organism>
<dbReference type="InterPro" id="IPR004360">
    <property type="entry name" value="Glyas_Fos-R_dOase_dom"/>
</dbReference>
<keyword evidence="7" id="KW-0408">Iron</keyword>
<sequence>MDANTKHYEGLLKPTERAPRPIDPRVDIGHVHLKTADLDRIHAFYVGILGFDVVFRMQDALFLSAGGYHHDLGFNTWTSRGGTPPPAGTTGLYHVAIRYPTREALGDALKRLVDAGWPLDGVNDHGTHEALYLTDPDGNGLELCWDRPENEWPLDAEGHLAMDHSRDINRMVRELRELGEAAAATPTV</sequence>
<dbReference type="InterPro" id="IPR029068">
    <property type="entry name" value="Glyas_Bleomycin-R_OHBP_Dase"/>
</dbReference>
<reference evidence="9" key="1">
    <citation type="submission" date="2020-05" db="EMBL/GenBank/DDBJ databases">
        <authorList>
            <person name="Chiriac C."/>
            <person name="Salcher M."/>
            <person name="Ghai R."/>
            <person name="Kavagutti S V."/>
        </authorList>
    </citation>
    <scope>NUCLEOTIDE SEQUENCE</scope>
</reference>
<dbReference type="EMBL" id="CAEZXP010000005">
    <property type="protein sequence ID" value="CAB4703104.1"/>
    <property type="molecule type" value="Genomic_DNA"/>
</dbReference>
<dbReference type="PROSITE" id="PS51819">
    <property type="entry name" value="VOC"/>
    <property type="match status" value="1"/>
</dbReference>
<dbReference type="GO" id="GO:0051213">
    <property type="term" value="F:dioxygenase activity"/>
    <property type="evidence" value="ECO:0007669"/>
    <property type="project" value="UniProtKB-KW"/>
</dbReference>
<accession>A0A6J6Q520</accession>
<dbReference type="PANTHER" id="PTHR43279">
    <property type="entry name" value="CATECHOL-2,3-DIOXYGENASE"/>
    <property type="match status" value="1"/>
</dbReference>
<name>A0A6J6Q520_9ZZZZ</name>
<gene>
    <name evidence="9" type="ORF">UFOPK2399_01484</name>
</gene>
<dbReference type="GO" id="GO:0008198">
    <property type="term" value="F:ferrous iron binding"/>
    <property type="evidence" value="ECO:0007669"/>
    <property type="project" value="InterPro"/>
</dbReference>
<dbReference type="Pfam" id="PF00903">
    <property type="entry name" value="Glyoxalase"/>
    <property type="match status" value="1"/>
</dbReference>
<feature type="domain" description="VOC" evidence="8">
    <location>
        <begin position="27"/>
        <end position="146"/>
    </location>
</feature>
<dbReference type="PANTHER" id="PTHR43279:SF1">
    <property type="entry name" value="CATECHOL-2,3-DIOXYGENASE"/>
    <property type="match status" value="1"/>
</dbReference>
<comment type="cofactor">
    <cofactor evidence="1">
        <name>Fe(2+)</name>
        <dbReference type="ChEBI" id="CHEBI:29033"/>
    </cofactor>
</comment>
<keyword evidence="4" id="KW-0058">Aromatic hydrocarbons catabolism</keyword>
<dbReference type="InterPro" id="IPR000486">
    <property type="entry name" value="Xdiol_ring_cleave_dOase_1/2"/>
</dbReference>
<protein>
    <submittedName>
        <fullName evidence="9">Unannotated protein</fullName>
    </submittedName>
</protein>
<evidence type="ECO:0000256" key="5">
    <source>
        <dbReference type="ARBA" id="ARBA00022964"/>
    </source>
</evidence>